<reference evidence="1" key="1">
    <citation type="journal article" date="2020" name="J. ISSAAS">
        <title>Lactobacilli and other gastrointestinal microbiota of Peromyscus leucopus, reservoir host for agents of Lyme disease and other zoonoses in North America.</title>
        <authorList>
            <person name="Milovic A."/>
            <person name="Bassam K."/>
            <person name="Shao H."/>
            <person name="Chatzistamou I."/>
            <person name="Tufts D.M."/>
            <person name="Diuk-Wasser M."/>
            <person name="Barbour A.G."/>
        </authorList>
    </citation>
    <scope>NUCLEOTIDE SEQUENCE</scope>
    <source>
        <strain evidence="1">LL40</strain>
    </source>
</reference>
<dbReference type="EMBL" id="MN577573">
    <property type="protein sequence ID" value="QGT50952.1"/>
    <property type="molecule type" value="Genomic_DNA"/>
</dbReference>
<sequence length="48" mass="5398">MSGEAGLHFSREVKEAYLTDMLEEDAIPVDLAHIPFHGFEIQTIKVVL</sequence>
<accession>A0A650ENE8</accession>
<proteinExistence type="predicted"/>
<dbReference type="AlphaFoldDB" id="A0A650ENE8"/>
<gene>
    <name evidence="1" type="ORF">Firmicute1046_0280</name>
</gene>
<evidence type="ECO:0000313" key="1">
    <source>
        <dbReference type="EMBL" id="QGT50952.1"/>
    </source>
</evidence>
<protein>
    <submittedName>
        <fullName evidence="1">Uncharacterized protein</fullName>
    </submittedName>
</protein>
<name>A0A650ENE8_9FIRM</name>
<organism evidence="1">
    <name type="scientific">uncultured Bacillota bacterium</name>
    <dbReference type="NCBI Taxonomy" id="344338"/>
    <lineage>
        <taxon>Bacteria</taxon>
        <taxon>Bacillati</taxon>
        <taxon>Bacillota</taxon>
        <taxon>environmental samples</taxon>
    </lineage>
</organism>